<dbReference type="HOGENOM" id="CLU_386687_0_0_2"/>
<evidence type="ECO:0000256" key="1">
    <source>
        <dbReference type="SAM" id="Phobius"/>
    </source>
</evidence>
<dbReference type="eggNOG" id="arCOG05585">
    <property type="taxonomic scope" value="Archaea"/>
</dbReference>
<dbReference type="STRING" id="397948.Cmaq_0301"/>
<dbReference type="Proteomes" id="UP000001137">
    <property type="component" value="Chromosome"/>
</dbReference>
<accession>A8MB59</accession>
<keyword evidence="1" id="KW-0472">Membrane</keyword>
<keyword evidence="1" id="KW-1133">Transmembrane helix</keyword>
<name>A8MB59_CALMQ</name>
<evidence type="ECO:0000313" key="2">
    <source>
        <dbReference type="EMBL" id="ABW01149.1"/>
    </source>
</evidence>
<dbReference type="AlphaFoldDB" id="A8MB59"/>
<reference evidence="2 3" key="1">
    <citation type="submission" date="2007-10" db="EMBL/GenBank/DDBJ databases">
        <title>Complete sequence of Caldivirga maquilingensis IC-167.</title>
        <authorList>
            <consortium name="US DOE Joint Genome Institute"/>
            <person name="Copeland A."/>
            <person name="Lucas S."/>
            <person name="Lapidus A."/>
            <person name="Barry K."/>
            <person name="Glavina del Rio T."/>
            <person name="Dalin E."/>
            <person name="Tice H."/>
            <person name="Pitluck S."/>
            <person name="Saunders E."/>
            <person name="Brettin T."/>
            <person name="Bruce D."/>
            <person name="Detter J.C."/>
            <person name="Han C."/>
            <person name="Schmutz J."/>
            <person name="Larimer F."/>
            <person name="Land M."/>
            <person name="Hauser L."/>
            <person name="Kyrpides N."/>
            <person name="Ivanova N."/>
            <person name="Biddle J.F."/>
            <person name="Zhang Z."/>
            <person name="Fitz-Gibbon S.T."/>
            <person name="Lowe T.M."/>
            <person name="Saltikov C."/>
            <person name="House C.H."/>
            <person name="Richardson P."/>
        </authorList>
    </citation>
    <scope>NUCLEOTIDE SEQUENCE [LARGE SCALE GENOMIC DNA]</scope>
    <source>
        <strain evidence="3">ATCC 700844 / DSM 13496 / JCM 10307 / IC-167</strain>
    </source>
</reference>
<organism evidence="2 3">
    <name type="scientific">Caldivirga maquilingensis (strain ATCC 700844 / DSM 13496 / JCM 10307 / IC-167)</name>
    <dbReference type="NCBI Taxonomy" id="397948"/>
    <lineage>
        <taxon>Archaea</taxon>
        <taxon>Thermoproteota</taxon>
        <taxon>Thermoprotei</taxon>
        <taxon>Thermoproteales</taxon>
        <taxon>Thermoproteaceae</taxon>
        <taxon>Caldivirga</taxon>
    </lineage>
</organism>
<proteinExistence type="predicted"/>
<evidence type="ECO:0000313" key="3">
    <source>
        <dbReference type="Proteomes" id="UP000001137"/>
    </source>
</evidence>
<dbReference type="EMBL" id="CP000852">
    <property type="protein sequence ID" value="ABW01149.1"/>
    <property type="molecule type" value="Genomic_DNA"/>
</dbReference>
<keyword evidence="3" id="KW-1185">Reference proteome</keyword>
<keyword evidence="1" id="KW-0812">Transmembrane</keyword>
<protein>
    <submittedName>
        <fullName evidence="2">Uncharacterized protein</fullName>
    </submittedName>
</protein>
<gene>
    <name evidence="2" type="ordered locus">Cmaq_0301</name>
</gene>
<dbReference type="KEGG" id="cma:Cmaq_0301"/>
<feature type="transmembrane region" description="Helical" evidence="1">
    <location>
        <begin position="683"/>
        <end position="700"/>
    </location>
</feature>
<sequence length="714" mass="79182">MRIRGINSLLINLPLLGGKSWLIAALLIIMLPYVTHVVEADASLSVTYTVNYINYYTSSGVKSYINYGVNLINENSTALNVIVGFRLPPYSSILYASSGYVLKGDEIYWNITINSFETMSLNVEFQNPLVNNYIMNFKYLINDSTTPSQVINGSSGVKLIMLVNASNALGLPLTYNAYIPLQNGINYYYSTPPTGVAGIGTGNYMYWSGELPNNGSVDLNVTFIVANSGNWSAIDLGSLIFTSSIDLYYYLNYLKLTIGQLNNTLTEFNNIPYVRPISSNATILLNDLYQLSYLLNTTAALYRQSAYYMNSTRVIESLLLLQVYEVDYALRAEYGVLSKLNSTIPMVSYSLKQIMSNLTQLNNEIINLQYQVISDVVYAYGEIEQYNVTLMEIIPILNATNTTLAEYYQYLGYVQDNLTKLYNDVNSLNINGGVKSSILGELSRLIKDVEVMRATVLRLEGYVNGAEMGVLTASRQLSELAYQLNTRGTALVIALTNISNTLVKTNQSVYSLYIALNYLSNTLNSTTSTLNVTLGRLNLALAVPTSLYGNLTNITSGLIQTSSQLQNASARLMSMYFNLTGQYLLFSLAINQSIEYQRANLVNELNTYEAYYGIAKGTYDQYLSSLIINSSSPYVVDIVVEQTSEVNLPIVLNMRYISSVLSNITIINTDNGKGGSMRGISKGTYGLLIIVLALTLGLILNKRKYVINNIINHP</sequence>